<protein>
    <submittedName>
        <fullName evidence="3">Enoyl-CoA hydratase/isomerase family protein</fullName>
    </submittedName>
</protein>
<evidence type="ECO:0000256" key="2">
    <source>
        <dbReference type="SAM" id="MobiDB-lite"/>
    </source>
</evidence>
<evidence type="ECO:0000313" key="3">
    <source>
        <dbReference type="EMBL" id="RAY16168.1"/>
    </source>
</evidence>
<evidence type="ECO:0000313" key="4">
    <source>
        <dbReference type="Proteomes" id="UP000251891"/>
    </source>
</evidence>
<comment type="caution">
    <text evidence="3">The sequence shown here is derived from an EMBL/GenBank/DDBJ whole genome shotgun (WGS) entry which is preliminary data.</text>
</comment>
<keyword evidence="3" id="KW-0413">Isomerase</keyword>
<dbReference type="InterPro" id="IPR029045">
    <property type="entry name" value="ClpP/crotonase-like_dom_sf"/>
</dbReference>
<comment type="similarity">
    <text evidence="1">Belongs to the enoyl-CoA hydratase/isomerase family.</text>
</comment>
<dbReference type="GO" id="GO:0016853">
    <property type="term" value="F:isomerase activity"/>
    <property type="evidence" value="ECO:0007669"/>
    <property type="project" value="UniProtKB-KW"/>
</dbReference>
<dbReference type="InterPro" id="IPR001753">
    <property type="entry name" value="Enoyl-CoA_hydra/iso"/>
</dbReference>
<proteinExistence type="inferred from homology"/>
<dbReference type="OrthoDB" id="3207739at2"/>
<dbReference type="EMBL" id="QLYX01000002">
    <property type="protein sequence ID" value="RAY16168.1"/>
    <property type="molecule type" value="Genomic_DNA"/>
</dbReference>
<keyword evidence="4" id="KW-1185">Reference proteome</keyword>
<feature type="region of interest" description="Disordered" evidence="2">
    <location>
        <begin position="1"/>
        <end position="22"/>
    </location>
</feature>
<dbReference type="Pfam" id="PF00378">
    <property type="entry name" value="ECH_1"/>
    <property type="match status" value="1"/>
</dbReference>
<dbReference type="Gene3D" id="3.90.226.10">
    <property type="entry name" value="2-enoyl-CoA Hydratase, Chain A, domain 1"/>
    <property type="match status" value="1"/>
</dbReference>
<gene>
    <name evidence="3" type="ORF">DPM19_04395</name>
</gene>
<name>A0A365HAY5_9ACTN</name>
<dbReference type="PANTHER" id="PTHR43802">
    <property type="entry name" value="ENOYL-COA HYDRATASE"/>
    <property type="match status" value="1"/>
</dbReference>
<reference evidence="3 4" key="1">
    <citation type="submission" date="2018-06" db="EMBL/GenBank/DDBJ databases">
        <title>Actinomadura craniellae sp. nov. isolated from marine sponge Craniella sp.</title>
        <authorList>
            <person name="Li L."/>
            <person name="Xu Q.H."/>
            <person name="Lin H.W."/>
            <person name="Lu Y.H."/>
        </authorList>
    </citation>
    <scope>NUCLEOTIDE SEQUENCE [LARGE SCALE GENOMIC DNA]</scope>
    <source>
        <strain evidence="3 4">LHW63021</strain>
    </source>
</reference>
<accession>A0A365HAY5</accession>
<dbReference type="AlphaFoldDB" id="A0A365HAY5"/>
<dbReference type="Proteomes" id="UP000251891">
    <property type="component" value="Unassembled WGS sequence"/>
</dbReference>
<sequence length="407" mass="41776">MPLRAQSAAGSDPATAGRKPASRAVFGTSRRYTSGPEAITAADLAGRVVARRSESEVSRLTGPRRVSVADLAGGAVHAPLLDSAGRVHEPLVAVELDGVTEVPGEALERARSGDRLLIGLARGRLSPRVAELARALDLTLVGGGAAGGPECVAVPDPEEPLAALHGAATRNPQAATVLGEVLRATEALPVGAALDVESFAYSALLGGPEFRRWLESRGPRPLPSPVEHPVLVERAGDRLTVTLNRPERRNAYGRQVRDALVDALHLALLDGTVTRVVLAGAGPSFCSGGDLDEFGTAPDLTTAHLVRTRAGAGRLVHALAGQVEARLHGACVGAGIELPAFAGRVTAAAGTTFRLPEVGMGLIPGAGGTVGIPRRIGRHRTLYLALTGAPLDLPTALAWGLVDAADG</sequence>
<dbReference type="SUPFAM" id="SSF52096">
    <property type="entry name" value="ClpP/crotonase"/>
    <property type="match status" value="1"/>
</dbReference>
<evidence type="ECO:0000256" key="1">
    <source>
        <dbReference type="ARBA" id="ARBA00005254"/>
    </source>
</evidence>
<dbReference type="PANTHER" id="PTHR43802:SF1">
    <property type="entry name" value="IP11341P-RELATED"/>
    <property type="match status" value="1"/>
</dbReference>
<organism evidence="3 4">
    <name type="scientific">Actinomadura craniellae</name>
    <dbReference type="NCBI Taxonomy" id="2231787"/>
    <lineage>
        <taxon>Bacteria</taxon>
        <taxon>Bacillati</taxon>
        <taxon>Actinomycetota</taxon>
        <taxon>Actinomycetes</taxon>
        <taxon>Streptosporangiales</taxon>
        <taxon>Thermomonosporaceae</taxon>
        <taxon>Actinomadura</taxon>
    </lineage>
</organism>
<dbReference type="CDD" id="cd06558">
    <property type="entry name" value="crotonase-like"/>
    <property type="match status" value="1"/>
</dbReference>